<proteinExistence type="predicted"/>
<dbReference type="SMART" id="SM00028">
    <property type="entry name" value="TPR"/>
    <property type="match status" value="13"/>
</dbReference>
<reference evidence="4 5" key="1">
    <citation type="submission" date="2017-06" db="EMBL/GenBank/DDBJ databases">
        <title>Genome Sequencing of the methanotroph Methylovulum psychrotolerants str. HV10-M2 isolated from a high-altitude environment.</title>
        <authorList>
            <person name="Mateos-Rivera A."/>
        </authorList>
    </citation>
    <scope>NUCLEOTIDE SEQUENCE [LARGE SCALE GENOMIC DNA]</scope>
    <source>
        <strain evidence="4 5">HV10_M2</strain>
    </source>
</reference>
<dbReference type="OrthoDB" id="7637125at2"/>
<keyword evidence="5" id="KW-1185">Reference proteome</keyword>
<dbReference type="RefSeq" id="WP_088617914.1">
    <property type="nucleotide sequence ID" value="NZ_CP022129.1"/>
</dbReference>
<feature type="repeat" description="TPR" evidence="3">
    <location>
        <begin position="169"/>
        <end position="202"/>
    </location>
</feature>
<dbReference type="InterPro" id="IPR051012">
    <property type="entry name" value="CellSynth/LPSAsmb/PSIAsmb"/>
</dbReference>
<feature type="repeat" description="TPR" evidence="3">
    <location>
        <begin position="409"/>
        <end position="442"/>
    </location>
</feature>
<evidence type="ECO:0000256" key="1">
    <source>
        <dbReference type="ARBA" id="ARBA00022737"/>
    </source>
</evidence>
<name>A0A1Z4BUP8_9GAMM</name>
<dbReference type="Gene3D" id="1.25.40.10">
    <property type="entry name" value="Tetratricopeptide repeat domain"/>
    <property type="match status" value="3"/>
</dbReference>
<dbReference type="AlphaFoldDB" id="A0A1Z4BUP8"/>
<evidence type="ECO:0000313" key="5">
    <source>
        <dbReference type="Proteomes" id="UP000197019"/>
    </source>
</evidence>
<dbReference type="InterPro" id="IPR019734">
    <property type="entry name" value="TPR_rpt"/>
</dbReference>
<evidence type="ECO:0000256" key="2">
    <source>
        <dbReference type="ARBA" id="ARBA00022803"/>
    </source>
</evidence>
<feature type="repeat" description="TPR" evidence="3">
    <location>
        <begin position="753"/>
        <end position="786"/>
    </location>
</feature>
<dbReference type="Pfam" id="PF13432">
    <property type="entry name" value="TPR_16"/>
    <property type="match status" value="4"/>
</dbReference>
<dbReference type="PROSITE" id="PS50005">
    <property type="entry name" value="TPR"/>
    <property type="match status" value="5"/>
</dbReference>
<accession>A0A1Z4BUP8</accession>
<dbReference type="PROSITE" id="PS51257">
    <property type="entry name" value="PROKAR_LIPOPROTEIN"/>
    <property type="match status" value="1"/>
</dbReference>
<gene>
    <name evidence="4" type="ORF">CEK71_02540</name>
</gene>
<dbReference type="InterPro" id="IPR011990">
    <property type="entry name" value="TPR-like_helical_dom_sf"/>
</dbReference>
<dbReference type="EMBL" id="CP022129">
    <property type="protein sequence ID" value="ASF45031.1"/>
    <property type="molecule type" value="Genomic_DNA"/>
</dbReference>
<organism evidence="4 5">
    <name type="scientific">Methylovulum psychrotolerans</name>
    <dbReference type="NCBI Taxonomy" id="1704499"/>
    <lineage>
        <taxon>Bacteria</taxon>
        <taxon>Pseudomonadati</taxon>
        <taxon>Pseudomonadota</taxon>
        <taxon>Gammaproteobacteria</taxon>
        <taxon>Methylococcales</taxon>
        <taxon>Methylococcaceae</taxon>
        <taxon>Methylovulum</taxon>
    </lineage>
</organism>
<evidence type="ECO:0000256" key="3">
    <source>
        <dbReference type="PROSITE-ProRule" id="PRU00339"/>
    </source>
</evidence>
<dbReference type="Proteomes" id="UP000197019">
    <property type="component" value="Chromosome"/>
</dbReference>
<evidence type="ECO:0000313" key="4">
    <source>
        <dbReference type="EMBL" id="ASF45031.1"/>
    </source>
</evidence>
<dbReference type="PANTHER" id="PTHR45586:SF14">
    <property type="entry name" value="TETRATRICOPEPTIDE TPR_2 REPEAT PROTEIN"/>
    <property type="match status" value="1"/>
</dbReference>
<dbReference type="PANTHER" id="PTHR45586">
    <property type="entry name" value="TPR REPEAT-CONTAINING PROTEIN PA4667"/>
    <property type="match status" value="1"/>
</dbReference>
<feature type="repeat" description="TPR" evidence="3">
    <location>
        <begin position="649"/>
        <end position="682"/>
    </location>
</feature>
<keyword evidence="2 3" id="KW-0802">TPR repeat</keyword>
<keyword evidence="1" id="KW-0677">Repeat</keyword>
<dbReference type="Pfam" id="PF14559">
    <property type="entry name" value="TPR_19"/>
    <property type="match status" value="2"/>
</dbReference>
<dbReference type="SUPFAM" id="SSF48452">
    <property type="entry name" value="TPR-like"/>
    <property type="match status" value="4"/>
</dbReference>
<feature type="repeat" description="TPR" evidence="3">
    <location>
        <begin position="513"/>
        <end position="546"/>
    </location>
</feature>
<sequence length="807" mass="90092">MNDIRHGSRKTLIASAIFVALLLAQGCDKKEDGKEHLQKGIEYLNKGEYDKAKLELETSSQSDKDTAQTYYYLALLDEKNQQYKSMKENLVKAVELAPKHWEARIKLGNVLLLLGEPVRAQEQADYILQENAQDVKAQTLKASAFISQKKPAEALALLEAILAKEPANAEALSLKSLLFMEKGDLHTALELINQAIKADPKSIAIYLFKIQIHTKAKDTDAVIADYKNLITLFPDNKDFKVMLAKIYTQTEKKQEAEALIRQLIGQMPDDIRPKVLLLDFLAQISQEKAMAEFHQFIAQAKDQPKVLLDFANWMASRKNYAEANKVLNQVIASEKDSKVGFAAKTMLAKNVLDDKDYDAANKIIDEILEAKPDYDNAKILRARWYIAKQLTDEAIDMLNKLAFAKPNSDEVLYLLGQAHLIKGNKSEADKDFAKALELNPANFEALVYVYDKALATNDVKYAKDILKKALKFKPDNLVLLEKLGKINLSEHNWEEAKLIVQQINNVVNPLSKDLAAFLLGQVYQGQADYPKAIGIYKELLAKYPENSDALISLGRSYEALKKRPEMIAYLDGVLAKNPKNLAAGILLAELYGLDKNFAKATALVKDLIDKDPNIPKLYAMLANIKLAENNNQGAIAVYEDGLKKNAESVELSLALASLYESNNRHDSAAKLYEQLLEKNPRLDVAINNLASILSDNDSDKANLDKAARLAETFKDSEQAYFKDTYAWILIKQDKVTEGLNLLNQIVSAVPDVPTFRYHLGVAYHKNGNVSLAISELKQALELAKTKGNFPDKKAAEALLAEIAKTAH</sequence>
<protein>
    <submittedName>
        <fullName evidence="4">Uncharacterized protein</fullName>
    </submittedName>
</protein>
<dbReference type="KEGG" id="mpsy:CEK71_02540"/>